<protein>
    <submittedName>
        <fullName evidence="2">Uncharacterized protein</fullName>
    </submittedName>
</protein>
<sequence length="135" mass="14904">MGVNAGEEDQLAGAQQVIQGIQEVCDQNLSLRHDNNIQIYQNSLLFQTRSQQRMARRQLEEATLTTLRNMFNDLRVSRGSSGINARERGIGNDEMQAESATTSDSMPGLETASSFSPLFSPILFQSTTPSRPPTV</sequence>
<evidence type="ECO:0000256" key="1">
    <source>
        <dbReference type="SAM" id="MobiDB-lite"/>
    </source>
</evidence>
<accession>A0A8H7Y037</accession>
<feature type="region of interest" description="Disordered" evidence="1">
    <location>
        <begin position="78"/>
        <end position="114"/>
    </location>
</feature>
<dbReference type="EMBL" id="JAFIQS010000003">
    <property type="protein sequence ID" value="KAG5171205.1"/>
    <property type="molecule type" value="Genomic_DNA"/>
</dbReference>
<evidence type="ECO:0000313" key="2">
    <source>
        <dbReference type="EMBL" id="KAG5171205.1"/>
    </source>
</evidence>
<dbReference type="AlphaFoldDB" id="A0A8H7Y037"/>
<comment type="caution">
    <text evidence="2">The sequence shown here is derived from an EMBL/GenBank/DDBJ whole genome shotgun (WGS) entry which is preliminary data.</text>
</comment>
<proteinExistence type="predicted"/>
<reference evidence="2" key="1">
    <citation type="submission" date="2021-02" db="EMBL/GenBank/DDBJ databases">
        <title>Psilocybe cubensis genome.</title>
        <authorList>
            <person name="Mckernan K.J."/>
            <person name="Crawford S."/>
            <person name="Trippe A."/>
            <person name="Kane L.T."/>
            <person name="Mclaughlin S."/>
        </authorList>
    </citation>
    <scope>NUCLEOTIDE SEQUENCE [LARGE SCALE GENOMIC DNA]</scope>
    <source>
        <strain evidence="2">MGC-MH-2018</strain>
    </source>
</reference>
<organism evidence="2">
    <name type="scientific">Psilocybe cubensis</name>
    <name type="common">Psychedelic mushroom</name>
    <name type="synonym">Stropharia cubensis</name>
    <dbReference type="NCBI Taxonomy" id="181762"/>
    <lineage>
        <taxon>Eukaryota</taxon>
        <taxon>Fungi</taxon>
        <taxon>Dikarya</taxon>
        <taxon>Basidiomycota</taxon>
        <taxon>Agaricomycotina</taxon>
        <taxon>Agaricomycetes</taxon>
        <taxon>Agaricomycetidae</taxon>
        <taxon>Agaricales</taxon>
        <taxon>Agaricineae</taxon>
        <taxon>Strophariaceae</taxon>
        <taxon>Psilocybe</taxon>
    </lineage>
</organism>
<name>A0A8H7Y037_PSICU</name>
<gene>
    <name evidence="2" type="ORF">JR316_003290</name>
</gene>